<gene>
    <name evidence="13" type="ORF">E0D97_01595</name>
</gene>
<dbReference type="GO" id="GO:0008677">
    <property type="term" value="F:2-dehydropantoate 2-reductase activity"/>
    <property type="evidence" value="ECO:0007669"/>
    <property type="project" value="UniProtKB-EC"/>
</dbReference>
<dbReference type="NCBIfam" id="TIGR00745">
    <property type="entry name" value="apbA_panE"/>
    <property type="match status" value="1"/>
</dbReference>
<dbReference type="NCBIfam" id="NF006083">
    <property type="entry name" value="PRK08229.1"/>
    <property type="match status" value="1"/>
</dbReference>
<dbReference type="Pfam" id="PF02558">
    <property type="entry name" value="ApbA"/>
    <property type="match status" value="1"/>
</dbReference>
<feature type="domain" description="Ketopantoate reductase C-terminal" evidence="12">
    <location>
        <begin position="172"/>
        <end position="309"/>
    </location>
</feature>
<dbReference type="EC" id="1.1.1.169" evidence="3 10"/>
<evidence type="ECO:0000256" key="9">
    <source>
        <dbReference type="ARBA" id="ARBA00048793"/>
    </source>
</evidence>
<dbReference type="SUPFAM" id="SSF48179">
    <property type="entry name" value="6-phosphogluconate dehydrogenase C-terminal domain-like"/>
    <property type="match status" value="1"/>
</dbReference>
<dbReference type="InterPro" id="IPR008927">
    <property type="entry name" value="6-PGluconate_DH-like_C_sf"/>
</dbReference>
<evidence type="ECO:0000256" key="3">
    <source>
        <dbReference type="ARBA" id="ARBA00013014"/>
    </source>
</evidence>
<reference evidence="13 14" key="1">
    <citation type="journal article" date="2015" name="Antonie Van Leeuwenhoek">
        <title>Oricola cellulosilytica gen. nov., sp. nov., a cellulose-degrading bacterium of the family Phyllobacteriaceae isolated from surface seashore water, and emended descriptions of Mesorhizobium loti and Phyllobacterium myrsinacearum.</title>
        <authorList>
            <person name="Hameed A."/>
            <person name="Shahina M."/>
            <person name="Lai W.A."/>
            <person name="Lin S.Y."/>
            <person name="Young L.S."/>
            <person name="Liu Y.C."/>
            <person name="Hsu Y.H."/>
            <person name="Young C.C."/>
        </authorList>
    </citation>
    <scope>NUCLEOTIDE SEQUENCE [LARGE SCALE GENOMIC DNA]</scope>
    <source>
        <strain evidence="13 14">KCTC 52183</strain>
    </source>
</reference>
<evidence type="ECO:0000256" key="2">
    <source>
        <dbReference type="ARBA" id="ARBA00007870"/>
    </source>
</evidence>
<evidence type="ECO:0000256" key="6">
    <source>
        <dbReference type="ARBA" id="ARBA00022857"/>
    </source>
</evidence>
<organism evidence="13 14">
    <name type="scientific">Oricola cellulosilytica</name>
    <dbReference type="NCBI Taxonomy" id="1429082"/>
    <lineage>
        <taxon>Bacteria</taxon>
        <taxon>Pseudomonadati</taxon>
        <taxon>Pseudomonadota</taxon>
        <taxon>Alphaproteobacteria</taxon>
        <taxon>Hyphomicrobiales</taxon>
        <taxon>Ahrensiaceae</taxon>
        <taxon>Oricola</taxon>
    </lineage>
</organism>
<dbReference type="InterPro" id="IPR050838">
    <property type="entry name" value="Ketopantoate_reductase"/>
</dbReference>
<dbReference type="InterPro" id="IPR013752">
    <property type="entry name" value="KPA_reductase"/>
</dbReference>
<dbReference type="GO" id="GO:0015940">
    <property type="term" value="P:pantothenate biosynthetic process"/>
    <property type="evidence" value="ECO:0007669"/>
    <property type="project" value="UniProtKB-UniPathway"/>
</dbReference>
<evidence type="ECO:0000313" key="14">
    <source>
        <dbReference type="Proteomes" id="UP000291301"/>
    </source>
</evidence>
<proteinExistence type="inferred from homology"/>
<keyword evidence="6 10" id="KW-0521">NADP</keyword>
<dbReference type="EMBL" id="SJST01000001">
    <property type="protein sequence ID" value="TCD16158.1"/>
    <property type="molecule type" value="Genomic_DNA"/>
</dbReference>
<evidence type="ECO:0000259" key="11">
    <source>
        <dbReference type="Pfam" id="PF02558"/>
    </source>
</evidence>
<dbReference type="InterPro" id="IPR003710">
    <property type="entry name" value="ApbA"/>
</dbReference>
<dbReference type="PANTHER" id="PTHR43765:SF2">
    <property type="entry name" value="2-DEHYDROPANTOATE 2-REDUCTASE"/>
    <property type="match status" value="1"/>
</dbReference>
<evidence type="ECO:0000313" key="13">
    <source>
        <dbReference type="EMBL" id="TCD16158.1"/>
    </source>
</evidence>
<keyword evidence="7 10" id="KW-0560">Oxidoreductase</keyword>
<protein>
    <recommendedName>
        <fullName evidence="4 10">2-dehydropantoate 2-reductase</fullName>
        <ecNumber evidence="3 10">1.1.1.169</ecNumber>
    </recommendedName>
    <alternativeName>
        <fullName evidence="8 10">Ketopantoate reductase</fullName>
    </alternativeName>
</protein>
<feature type="domain" description="Ketopantoate reductase N-terminal" evidence="11">
    <location>
        <begin position="5"/>
        <end position="151"/>
    </location>
</feature>
<dbReference type="InterPro" id="IPR013332">
    <property type="entry name" value="KPR_N"/>
</dbReference>
<comment type="caution">
    <text evidence="13">The sequence shown here is derived from an EMBL/GenBank/DDBJ whole genome shotgun (WGS) entry which is preliminary data.</text>
</comment>
<name>A0A4R0PGF6_9HYPH</name>
<keyword evidence="14" id="KW-1185">Reference proteome</keyword>
<dbReference type="PANTHER" id="PTHR43765">
    <property type="entry name" value="2-DEHYDROPANTOATE 2-REDUCTASE-RELATED"/>
    <property type="match status" value="1"/>
</dbReference>
<accession>A0A4R0PGF6</accession>
<dbReference type="Pfam" id="PF08546">
    <property type="entry name" value="ApbA_C"/>
    <property type="match status" value="1"/>
</dbReference>
<evidence type="ECO:0000256" key="10">
    <source>
        <dbReference type="RuleBase" id="RU362068"/>
    </source>
</evidence>
<comment type="catalytic activity">
    <reaction evidence="9 10">
        <text>(R)-pantoate + NADP(+) = 2-dehydropantoate + NADPH + H(+)</text>
        <dbReference type="Rhea" id="RHEA:16233"/>
        <dbReference type="ChEBI" id="CHEBI:11561"/>
        <dbReference type="ChEBI" id="CHEBI:15378"/>
        <dbReference type="ChEBI" id="CHEBI:15980"/>
        <dbReference type="ChEBI" id="CHEBI:57783"/>
        <dbReference type="ChEBI" id="CHEBI:58349"/>
        <dbReference type="EC" id="1.1.1.169"/>
    </reaction>
</comment>
<dbReference type="GO" id="GO:0050661">
    <property type="term" value="F:NADP binding"/>
    <property type="evidence" value="ECO:0007669"/>
    <property type="project" value="TreeGrafter"/>
</dbReference>
<comment type="function">
    <text evidence="10">Catalyzes the NADPH-dependent reduction of ketopantoate into pantoic acid.</text>
</comment>
<dbReference type="InterPro" id="IPR013328">
    <property type="entry name" value="6PGD_dom2"/>
</dbReference>
<dbReference type="GO" id="GO:0005737">
    <property type="term" value="C:cytoplasm"/>
    <property type="evidence" value="ECO:0007669"/>
    <property type="project" value="TreeGrafter"/>
</dbReference>
<evidence type="ECO:0000256" key="4">
    <source>
        <dbReference type="ARBA" id="ARBA00019465"/>
    </source>
</evidence>
<comment type="similarity">
    <text evidence="2 10">Belongs to the ketopantoate reductase family.</text>
</comment>
<dbReference type="RefSeq" id="WP_131564772.1">
    <property type="nucleotide sequence ID" value="NZ_JAINFK010000001.1"/>
</dbReference>
<sequence>MKPGIFGAGSVGCHVGGALAAAGMQPVLVGRASMGTRLANGIKVTRHDGWSREAGAKDFTYSDEPGALADCDAVLVCVKSNASHEAGEKLAATLRPGALVVSLQNGVSNPTVLREAMPGRTVLGGMVGFNIAQTDGNRFHCGTEGEVVIEAGGEEVARALNEAGVAAHTTGDIVAVQWGKLLLNLNNAVNALSDKPLKAQLSERAYRQVLAAAMREGLAVLAANGIRPAKAGRLGPRMIPPLLEMPDWLFTRVAGSMLKIDTEARSSMAEDLERGRPPEIDWLNGEVTWLGRKTGTPTPVNDRLTELVKDAFSGTGRARWSGAALRDAVLS</sequence>
<comment type="pathway">
    <text evidence="1 10">Cofactor biosynthesis; (R)-pantothenate biosynthesis; (R)-pantoate from 3-methyl-2-oxobutanoate: step 2/2.</text>
</comment>
<evidence type="ECO:0000256" key="7">
    <source>
        <dbReference type="ARBA" id="ARBA00023002"/>
    </source>
</evidence>
<dbReference type="OrthoDB" id="9796561at2"/>
<evidence type="ECO:0000256" key="1">
    <source>
        <dbReference type="ARBA" id="ARBA00004994"/>
    </source>
</evidence>
<evidence type="ECO:0000259" key="12">
    <source>
        <dbReference type="Pfam" id="PF08546"/>
    </source>
</evidence>
<dbReference type="InterPro" id="IPR036291">
    <property type="entry name" value="NAD(P)-bd_dom_sf"/>
</dbReference>
<dbReference type="SUPFAM" id="SSF51735">
    <property type="entry name" value="NAD(P)-binding Rossmann-fold domains"/>
    <property type="match status" value="1"/>
</dbReference>
<dbReference type="AlphaFoldDB" id="A0A4R0PGF6"/>
<keyword evidence="5 10" id="KW-0566">Pantothenate biosynthesis</keyword>
<dbReference type="UniPathway" id="UPA00028">
    <property type="reaction ID" value="UER00004"/>
</dbReference>
<dbReference type="Gene3D" id="3.40.50.720">
    <property type="entry name" value="NAD(P)-binding Rossmann-like Domain"/>
    <property type="match status" value="1"/>
</dbReference>
<evidence type="ECO:0000256" key="8">
    <source>
        <dbReference type="ARBA" id="ARBA00032024"/>
    </source>
</evidence>
<evidence type="ECO:0000256" key="5">
    <source>
        <dbReference type="ARBA" id="ARBA00022655"/>
    </source>
</evidence>
<dbReference type="Proteomes" id="UP000291301">
    <property type="component" value="Unassembled WGS sequence"/>
</dbReference>
<dbReference type="Gene3D" id="1.10.1040.10">
    <property type="entry name" value="N-(1-d-carboxylethyl)-l-norvaline Dehydrogenase, domain 2"/>
    <property type="match status" value="1"/>
</dbReference>